<evidence type="ECO:0000259" key="11">
    <source>
        <dbReference type="PROSITE" id="PS50250"/>
    </source>
</evidence>
<feature type="region of interest" description="Disordered" evidence="10">
    <location>
        <begin position="589"/>
        <end position="624"/>
    </location>
</feature>
<dbReference type="InterPro" id="IPR007023">
    <property type="entry name" value="Ribosom_reg"/>
</dbReference>
<feature type="region of interest" description="Disordered" evidence="10">
    <location>
        <begin position="126"/>
        <end position="189"/>
    </location>
</feature>
<evidence type="ECO:0000256" key="10">
    <source>
        <dbReference type="SAM" id="MobiDB-lite"/>
    </source>
</evidence>
<evidence type="ECO:0000313" key="12">
    <source>
        <dbReference type="EMBL" id="KAF2169069.1"/>
    </source>
</evidence>
<evidence type="ECO:0000256" key="9">
    <source>
        <dbReference type="HAMAP-Rule" id="MF_03012"/>
    </source>
</evidence>
<dbReference type="PANTHER" id="PTHR15350:SF2">
    <property type="entry name" value="EUKARYOTIC TRANSLATION INITIATION FACTOR 3 SUBUNIT M"/>
    <property type="match status" value="1"/>
</dbReference>
<keyword evidence="5" id="KW-0690">Ribosome biogenesis</keyword>
<dbReference type="InterPro" id="IPR040750">
    <property type="entry name" value="eIF3m_C_helix"/>
</dbReference>
<dbReference type="GO" id="GO:0003743">
    <property type="term" value="F:translation initiation factor activity"/>
    <property type="evidence" value="ECO:0007669"/>
    <property type="project" value="UniProtKB-UniRule"/>
</dbReference>
<evidence type="ECO:0000256" key="8">
    <source>
        <dbReference type="ARBA" id="ARBA00023242"/>
    </source>
</evidence>
<evidence type="ECO:0000256" key="4">
    <source>
        <dbReference type="ARBA" id="ARBA00022490"/>
    </source>
</evidence>
<dbReference type="EMBL" id="ML993589">
    <property type="protein sequence ID" value="KAF2169069.1"/>
    <property type="molecule type" value="Genomic_DNA"/>
</dbReference>
<dbReference type="PANTHER" id="PTHR15350">
    <property type="entry name" value="COP9 SIGNALOSOME COMPLEX SUBUNIT 7/DENDRITIC CELL PROTEIN GA17"/>
    <property type="match status" value="1"/>
</dbReference>
<protein>
    <recommendedName>
        <fullName evidence="9">Eukaryotic translation initiation factor 3 subunit M</fullName>
        <shortName evidence="9">eIF3m</shortName>
    </recommendedName>
</protein>
<reference evidence="12" key="1">
    <citation type="journal article" date="2020" name="Stud. Mycol.">
        <title>101 Dothideomycetes genomes: a test case for predicting lifestyles and emergence of pathogens.</title>
        <authorList>
            <person name="Haridas S."/>
            <person name="Albert R."/>
            <person name="Binder M."/>
            <person name="Bloem J."/>
            <person name="Labutti K."/>
            <person name="Salamov A."/>
            <person name="Andreopoulos B."/>
            <person name="Baker S."/>
            <person name="Barry K."/>
            <person name="Bills G."/>
            <person name="Bluhm B."/>
            <person name="Cannon C."/>
            <person name="Castanera R."/>
            <person name="Culley D."/>
            <person name="Daum C."/>
            <person name="Ezra D."/>
            <person name="Gonzalez J."/>
            <person name="Henrissat B."/>
            <person name="Kuo A."/>
            <person name="Liang C."/>
            <person name="Lipzen A."/>
            <person name="Lutzoni F."/>
            <person name="Magnuson J."/>
            <person name="Mondo S."/>
            <person name="Nolan M."/>
            <person name="Ohm R."/>
            <person name="Pangilinan J."/>
            <person name="Park H.-J."/>
            <person name="Ramirez L."/>
            <person name="Alfaro M."/>
            <person name="Sun H."/>
            <person name="Tritt A."/>
            <person name="Yoshinaga Y."/>
            <person name="Zwiers L.-H."/>
            <person name="Turgeon B."/>
            <person name="Goodwin S."/>
            <person name="Spatafora J."/>
            <person name="Crous P."/>
            <person name="Grigoriev I."/>
        </authorList>
    </citation>
    <scope>NUCLEOTIDE SEQUENCE</scope>
    <source>
        <strain evidence="12">ATCC 36951</strain>
    </source>
</reference>
<comment type="similarity">
    <text evidence="9">Belongs to the eIF-3 subunit M family.</text>
</comment>
<evidence type="ECO:0000256" key="6">
    <source>
        <dbReference type="ARBA" id="ARBA00022540"/>
    </source>
</evidence>
<dbReference type="GO" id="GO:0033290">
    <property type="term" value="C:eukaryotic 48S preinitiation complex"/>
    <property type="evidence" value="ECO:0007669"/>
    <property type="project" value="UniProtKB-UniRule"/>
</dbReference>
<dbReference type="Pfam" id="PF01399">
    <property type="entry name" value="PCI"/>
    <property type="match status" value="1"/>
</dbReference>
<feature type="compositionally biased region" description="Basic and acidic residues" evidence="10">
    <location>
        <begin position="147"/>
        <end position="174"/>
    </location>
</feature>
<evidence type="ECO:0000256" key="2">
    <source>
        <dbReference type="ARBA" id="ARBA00008482"/>
    </source>
</evidence>
<keyword evidence="6 9" id="KW-0396">Initiation factor</keyword>
<dbReference type="GO" id="GO:0016282">
    <property type="term" value="C:eukaryotic 43S preinitiation complex"/>
    <property type="evidence" value="ECO:0007669"/>
    <property type="project" value="UniProtKB-UniRule"/>
</dbReference>
<dbReference type="Pfam" id="PF18005">
    <property type="entry name" value="eIF3m_C_helix"/>
    <property type="match status" value="1"/>
</dbReference>
<organism evidence="12 13">
    <name type="scientific">Zasmidium cellare ATCC 36951</name>
    <dbReference type="NCBI Taxonomy" id="1080233"/>
    <lineage>
        <taxon>Eukaryota</taxon>
        <taxon>Fungi</taxon>
        <taxon>Dikarya</taxon>
        <taxon>Ascomycota</taxon>
        <taxon>Pezizomycotina</taxon>
        <taxon>Dothideomycetes</taxon>
        <taxon>Dothideomycetidae</taxon>
        <taxon>Mycosphaerellales</taxon>
        <taxon>Mycosphaerellaceae</taxon>
        <taxon>Zasmidium</taxon>
    </lineage>
</organism>
<dbReference type="GeneID" id="54569746"/>
<dbReference type="Pfam" id="PF04939">
    <property type="entry name" value="RRS1"/>
    <property type="match status" value="1"/>
</dbReference>
<dbReference type="PROSITE" id="PS50250">
    <property type="entry name" value="PCI"/>
    <property type="match status" value="1"/>
</dbReference>
<comment type="subcellular location">
    <subcellularLocation>
        <location evidence="9">Cytoplasm</location>
    </subcellularLocation>
    <subcellularLocation>
        <location evidence="1">Nucleus</location>
    </subcellularLocation>
</comment>
<evidence type="ECO:0000313" key="13">
    <source>
        <dbReference type="Proteomes" id="UP000799537"/>
    </source>
</evidence>
<proteinExistence type="inferred from homology"/>
<keyword evidence="4 9" id="KW-0963">Cytoplasm</keyword>
<comment type="subunit">
    <text evidence="9">Component of the eukaryotic translation initiation factor 3 (eIF-3) complex.</text>
</comment>
<dbReference type="OrthoDB" id="10267031at2759"/>
<feature type="domain" description="PCI" evidence="11">
    <location>
        <begin position="380"/>
        <end position="548"/>
    </location>
</feature>
<dbReference type="GO" id="GO:0001732">
    <property type="term" value="P:formation of cytoplasmic translation initiation complex"/>
    <property type="evidence" value="ECO:0007669"/>
    <property type="project" value="UniProtKB-UniRule"/>
</dbReference>
<dbReference type="Proteomes" id="UP000799537">
    <property type="component" value="Unassembled WGS sequence"/>
</dbReference>
<comment type="similarity">
    <text evidence="2">Belongs to the CSN7/EIF3M family. CSN7 subfamily.</text>
</comment>
<comment type="function">
    <text evidence="9">Component of the eukaryotic translation initiation factor 3 (eIF-3) complex, which is involved in protein synthesis of a specialized repertoire of mRNAs and, together with other initiation factors, stimulates binding of mRNA and methionyl-tRNAi to the 40S ribosome. The eIF-3 complex specifically targets and initiates translation of a subset of mRNAs involved in cell proliferation.</text>
</comment>
<keyword evidence="7 9" id="KW-0648">Protein biosynthesis</keyword>
<dbReference type="InterPro" id="IPR027528">
    <property type="entry name" value="eIF3m"/>
</dbReference>
<name>A0A6A6CTG8_ZASCE</name>
<evidence type="ECO:0000256" key="5">
    <source>
        <dbReference type="ARBA" id="ARBA00022517"/>
    </source>
</evidence>
<gene>
    <name evidence="12" type="ORF">M409DRAFT_65362</name>
</gene>
<dbReference type="GO" id="GO:0071541">
    <property type="term" value="C:eukaryotic translation initiation factor 3 complex, eIF3m"/>
    <property type="evidence" value="ECO:0007669"/>
    <property type="project" value="UniProtKB-UniRule"/>
</dbReference>
<evidence type="ECO:0000256" key="3">
    <source>
        <dbReference type="ARBA" id="ARBA00010077"/>
    </source>
</evidence>
<dbReference type="InterPro" id="IPR000717">
    <property type="entry name" value="PCI_dom"/>
</dbReference>
<dbReference type="RefSeq" id="XP_033669958.1">
    <property type="nucleotide sequence ID" value="XM_033816474.1"/>
</dbReference>
<sequence>MATTTDQKAQPYTFDLGHMLVIDPNPLPSHTTATKEETLQQTARGCAQSLINQLLTACPITRAPDGALQITLPTPETALPREKHVPKEKEKTKWERFAEKKGIKPKKRDGKLKFDEGKGEWVAKYGYKPGSGRDDGPGEWLEEVDAKEERKAGKEGKEGMEERKAARDGRERRDRKVRTPPPGMPSFPKLSLVEGAFEELSLELANYLDNAKGEGSKLADEIIPLLADPEKSDRPEETDRVAVLKKLVGASSILNGAPERELQAAYNLLIHLISQVEEPDIFIARICSYMTAPITSSPQNGTGIALGILSTLFNTLPPDDSTRYNVLLGIVDVIKSSGNWDTLQPQLKNVDKWVQEWELEDTEARKLYLAVSDAAAASKEVEQSYYYLLKALKTIQSDASSDEASKLSIRALKLALHNEKHFDFQDLTALDSIQALRKSDATWAELLELFVREDYEEFQDFKEANDSFLPDNELDEDILDKKMRQLTLASLAAHNAHTRTLPYAQIAKALNVPTEDVEMWVIDCIRSGLIEGKLSQQKQEFLIHRSTYRVFSDTQWREVASRLETWRSSLTNVLAVIRQQKEEFIKEKEAEVTGQGVQNGQGYRPNMRQRNAPERSQPVAVEVE</sequence>
<comment type="similarity">
    <text evidence="3">Belongs to the RRS1 family.</text>
</comment>
<dbReference type="GO" id="GO:0005634">
    <property type="term" value="C:nucleus"/>
    <property type="evidence" value="ECO:0007669"/>
    <property type="project" value="UniProtKB-SubCell"/>
</dbReference>
<dbReference type="GO" id="GO:0042254">
    <property type="term" value="P:ribosome biogenesis"/>
    <property type="evidence" value="ECO:0007669"/>
    <property type="project" value="UniProtKB-KW"/>
</dbReference>
<keyword evidence="8" id="KW-0539">Nucleus</keyword>
<accession>A0A6A6CTG8</accession>
<dbReference type="SMART" id="SM00088">
    <property type="entry name" value="PINT"/>
    <property type="match status" value="1"/>
</dbReference>
<dbReference type="InterPro" id="IPR045237">
    <property type="entry name" value="COPS7/eIF3m"/>
</dbReference>
<evidence type="ECO:0000256" key="7">
    <source>
        <dbReference type="ARBA" id="ARBA00022917"/>
    </source>
</evidence>
<dbReference type="AlphaFoldDB" id="A0A6A6CTG8"/>
<dbReference type="HAMAP" id="MF_03012">
    <property type="entry name" value="eIF3m"/>
    <property type="match status" value="1"/>
</dbReference>
<keyword evidence="13" id="KW-1185">Reference proteome</keyword>
<evidence type="ECO:0000256" key="1">
    <source>
        <dbReference type="ARBA" id="ARBA00004123"/>
    </source>
</evidence>